<dbReference type="Proteomes" id="UP000051254">
    <property type="component" value="Unassembled WGS sequence"/>
</dbReference>
<evidence type="ECO:0000313" key="2">
    <source>
        <dbReference type="EMBL" id="MBB1117459.1"/>
    </source>
</evidence>
<evidence type="ECO:0000313" key="1">
    <source>
        <dbReference type="EMBL" id="KRG59237.1"/>
    </source>
</evidence>
<dbReference type="EMBL" id="LDJH01000007">
    <property type="protein sequence ID" value="KRG59237.1"/>
    <property type="molecule type" value="Genomic_DNA"/>
</dbReference>
<reference evidence="1 3" key="1">
    <citation type="submission" date="2015-05" db="EMBL/GenBank/DDBJ databases">
        <title>Genome sequencing and analysis of members of genus Stenotrophomonas.</title>
        <authorList>
            <person name="Patil P.P."/>
            <person name="Midha S."/>
            <person name="Patil P.B."/>
        </authorList>
    </citation>
    <scope>NUCLEOTIDE SEQUENCE [LARGE SCALE GENOMIC DNA]</scope>
    <source>
        <strain evidence="1 3">DSM 17805</strain>
    </source>
</reference>
<dbReference type="PATRIC" id="fig|266128.3.peg.2691"/>
<dbReference type="STRING" id="266128.ABB25_05160"/>
<dbReference type="EMBL" id="JACIUV010000004">
    <property type="protein sequence ID" value="MBB1117459.1"/>
    <property type="molecule type" value="Genomic_DNA"/>
</dbReference>
<comment type="caution">
    <text evidence="1">The sequence shown here is derived from an EMBL/GenBank/DDBJ whole genome shotgun (WGS) entry which is preliminary data.</text>
</comment>
<dbReference type="RefSeq" id="WP_057664615.1">
    <property type="nucleotide sequence ID" value="NZ_JACIUV010000004.1"/>
</dbReference>
<gene>
    <name evidence="1" type="ORF">ABB25_05160</name>
    <name evidence="2" type="ORF">H4O09_10405</name>
</gene>
<dbReference type="Proteomes" id="UP000550609">
    <property type="component" value="Unassembled WGS sequence"/>
</dbReference>
<protein>
    <submittedName>
        <fullName evidence="1">Uncharacterized protein</fullName>
    </submittedName>
</protein>
<keyword evidence="3" id="KW-1185">Reference proteome</keyword>
<evidence type="ECO:0000313" key="4">
    <source>
        <dbReference type="Proteomes" id="UP000550609"/>
    </source>
</evidence>
<name>A0A0R0BQ62_9GAMM</name>
<accession>A0A0R0BQ62</accession>
<sequence length="63" mass="7039">MKVVTPMTKLDVRINDVKAEDGLLVMDGVAGMMQCKTSLTPAEFRQMMRLALRPSVLALLFKK</sequence>
<organism evidence="1 3">
    <name type="scientific">Stenotrophomonas koreensis</name>
    <dbReference type="NCBI Taxonomy" id="266128"/>
    <lineage>
        <taxon>Bacteria</taxon>
        <taxon>Pseudomonadati</taxon>
        <taxon>Pseudomonadota</taxon>
        <taxon>Gammaproteobacteria</taxon>
        <taxon>Lysobacterales</taxon>
        <taxon>Lysobacteraceae</taxon>
        <taxon>Stenotrophomonas</taxon>
    </lineage>
</organism>
<reference evidence="2 4" key="2">
    <citation type="submission" date="2020-08" db="EMBL/GenBank/DDBJ databases">
        <title>Stenotrophomonas sp. W1S232.</title>
        <authorList>
            <person name="Deng Y."/>
        </authorList>
    </citation>
    <scope>NUCLEOTIDE SEQUENCE [LARGE SCALE GENOMIC DNA]</scope>
    <source>
        <strain evidence="2 4">W1S232</strain>
    </source>
</reference>
<dbReference type="OrthoDB" id="6039234at2"/>
<dbReference type="AlphaFoldDB" id="A0A0R0BQ62"/>
<proteinExistence type="predicted"/>
<accession>A0A7W3V0V8</accession>
<evidence type="ECO:0000313" key="3">
    <source>
        <dbReference type="Proteomes" id="UP000051254"/>
    </source>
</evidence>